<dbReference type="GO" id="GO:0005634">
    <property type="term" value="C:nucleus"/>
    <property type="evidence" value="ECO:0007669"/>
    <property type="project" value="UniProtKB-SubCell"/>
</dbReference>
<feature type="compositionally biased region" description="Basic and acidic residues" evidence="14">
    <location>
        <begin position="313"/>
        <end position="325"/>
    </location>
</feature>
<keyword evidence="4" id="KW-0378">Hydrolase</keyword>
<keyword evidence="9" id="KW-0539">Nucleus</keyword>
<dbReference type="RefSeq" id="XP_028969166.1">
    <property type="nucleotide sequence ID" value="XM_029113333.1"/>
</dbReference>
<dbReference type="FunFam" id="3.40.50.300:FF:000772">
    <property type="entry name" value="ATP-dependent DNA helicase Q4"/>
    <property type="match status" value="1"/>
</dbReference>
<dbReference type="Gene3D" id="1.10.10.1460">
    <property type="match status" value="1"/>
</dbReference>
<dbReference type="PROSITE" id="PS51192">
    <property type="entry name" value="HELICASE_ATP_BIND_1"/>
    <property type="match status" value="1"/>
</dbReference>
<organism evidence="18 19">
    <name type="scientific">Galendromus occidentalis</name>
    <name type="common">western predatory mite</name>
    <dbReference type="NCBI Taxonomy" id="34638"/>
    <lineage>
        <taxon>Eukaryota</taxon>
        <taxon>Metazoa</taxon>
        <taxon>Ecdysozoa</taxon>
        <taxon>Arthropoda</taxon>
        <taxon>Chelicerata</taxon>
        <taxon>Arachnida</taxon>
        <taxon>Acari</taxon>
        <taxon>Parasitiformes</taxon>
        <taxon>Mesostigmata</taxon>
        <taxon>Gamasina</taxon>
        <taxon>Phytoseioidea</taxon>
        <taxon>Phytoseiidae</taxon>
        <taxon>Typhlodrominae</taxon>
        <taxon>Galendromus</taxon>
    </lineage>
</organism>
<dbReference type="Pfam" id="PF00270">
    <property type="entry name" value="DEAD"/>
    <property type="match status" value="1"/>
</dbReference>
<dbReference type="GeneID" id="100908863"/>
<dbReference type="KEGG" id="goe:100908863"/>
<evidence type="ECO:0000259" key="15">
    <source>
        <dbReference type="PROSITE" id="PS50158"/>
    </source>
</evidence>
<dbReference type="InterPro" id="IPR036875">
    <property type="entry name" value="Znf_CCHC_sf"/>
</dbReference>
<keyword evidence="13" id="KW-0479">Metal-binding</keyword>
<keyword evidence="8" id="KW-0413">Isomerase</keyword>
<feature type="domain" description="Helicase C-terminal" evidence="17">
    <location>
        <begin position="894"/>
        <end position="1086"/>
    </location>
</feature>
<evidence type="ECO:0000256" key="3">
    <source>
        <dbReference type="ARBA" id="ARBA00022741"/>
    </source>
</evidence>
<feature type="domain" description="CCHC-type" evidence="15">
    <location>
        <begin position="556"/>
        <end position="569"/>
    </location>
</feature>
<keyword evidence="5 19" id="KW-0347">Helicase</keyword>
<dbReference type="GO" id="GO:0003677">
    <property type="term" value="F:DNA binding"/>
    <property type="evidence" value="ECO:0007669"/>
    <property type="project" value="UniProtKB-KW"/>
</dbReference>
<evidence type="ECO:0000313" key="19">
    <source>
        <dbReference type="RefSeq" id="XP_028969166.1"/>
    </source>
</evidence>
<dbReference type="SUPFAM" id="SSF57756">
    <property type="entry name" value="Retrovirus zinc finger-like domains"/>
    <property type="match status" value="1"/>
</dbReference>
<proteinExistence type="inferred from homology"/>
<dbReference type="GO" id="GO:0008270">
    <property type="term" value="F:zinc ion binding"/>
    <property type="evidence" value="ECO:0007669"/>
    <property type="project" value="UniProtKB-KW"/>
</dbReference>
<evidence type="ECO:0000259" key="16">
    <source>
        <dbReference type="PROSITE" id="PS51192"/>
    </source>
</evidence>
<dbReference type="SMART" id="SM00487">
    <property type="entry name" value="DEXDc"/>
    <property type="match status" value="1"/>
</dbReference>
<dbReference type="GO" id="GO:0005524">
    <property type="term" value="F:ATP binding"/>
    <property type="evidence" value="ECO:0007669"/>
    <property type="project" value="UniProtKB-KW"/>
</dbReference>
<reference evidence="19" key="1">
    <citation type="submission" date="2025-08" db="UniProtKB">
        <authorList>
            <consortium name="RefSeq"/>
        </authorList>
    </citation>
    <scope>IDENTIFICATION</scope>
</reference>
<dbReference type="PROSITE" id="PS50158">
    <property type="entry name" value="ZF_CCHC"/>
    <property type="match status" value="1"/>
</dbReference>
<evidence type="ECO:0000256" key="12">
    <source>
        <dbReference type="ARBA" id="ARBA00049360"/>
    </source>
</evidence>
<dbReference type="SMART" id="SM00490">
    <property type="entry name" value="HELICc"/>
    <property type="match status" value="1"/>
</dbReference>
<feature type="region of interest" description="Disordered" evidence="14">
    <location>
        <begin position="118"/>
        <end position="175"/>
    </location>
</feature>
<dbReference type="EC" id="5.6.2.4" evidence="11"/>
<dbReference type="GO" id="GO:0043138">
    <property type="term" value="F:3'-5' DNA helicase activity"/>
    <property type="evidence" value="ECO:0007669"/>
    <property type="project" value="UniProtKB-EC"/>
</dbReference>
<dbReference type="InterPro" id="IPR001650">
    <property type="entry name" value="Helicase_C-like"/>
</dbReference>
<dbReference type="GO" id="GO:0016787">
    <property type="term" value="F:hydrolase activity"/>
    <property type="evidence" value="ECO:0007669"/>
    <property type="project" value="UniProtKB-KW"/>
</dbReference>
<dbReference type="InterPro" id="IPR027417">
    <property type="entry name" value="P-loop_NTPase"/>
</dbReference>
<evidence type="ECO:0000256" key="4">
    <source>
        <dbReference type="ARBA" id="ARBA00022801"/>
    </source>
</evidence>
<comment type="similarity">
    <text evidence="2">Belongs to the helicase family. RecQ subfamily.</text>
</comment>
<dbReference type="InterPro" id="IPR004589">
    <property type="entry name" value="DNA_helicase_ATP-dep_RecQ"/>
</dbReference>
<feature type="compositionally biased region" description="Polar residues" evidence="14">
    <location>
        <begin position="142"/>
        <end position="165"/>
    </location>
</feature>
<evidence type="ECO:0000256" key="2">
    <source>
        <dbReference type="ARBA" id="ARBA00005446"/>
    </source>
</evidence>
<feature type="domain" description="Helicase ATP-binding" evidence="16">
    <location>
        <begin position="700"/>
        <end position="874"/>
    </location>
</feature>
<dbReference type="SUPFAM" id="SSF52540">
    <property type="entry name" value="P-loop containing nucleoside triphosphate hydrolases"/>
    <property type="match status" value="1"/>
</dbReference>
<comment type="catalytic activity">
    <reaction evidence="10">
        <text>Couples ATP hydrolysis with the unwinding of duplex DNA by translocating in the 3'-5' direction.</text>
        <dbReference type="EC" id="5.6.2.4"/>
    </reaction>
</comment>
<dbReference type="GO" id="GO:0005737">
    <property type="term" value="C:cytoplasm"/>
    <property type="evidence" value="ECO:0007669"/>
    <property type="project" value="TreeGrafter"/>
</dbReference>
<dbReference type="GO" id="GO:0000724">
    <property type="term" value="P:double-strand break repair via homologous recombination"/>
    <property type="evidence" value="ECO:0007669"/>
    <property type="project" value="TreeGrafter"/>
</dbReference>
<dbReference type="CDD" id="cd18018">
    <property type="entry name" value="DEXHc_RecQ4-like"/>
    <property type="match status" value="1"/>
</dbReference>
<dbReference type="GO" id="GO:0006260">
    <property type="term" value="P:DNA replication"/>
    <property type="evidence" value="ECO:0007669"/>
    <property type="project" value="InterPro"/>
</dbReference>
<dbReference type="PROSITE" id="PS51194">
    <property type="entry name" value="HELICASE_CTER"/>
    <property type="match status" value="1"/>
</dbReference>
<dbReference type="GO" id="GO:0005694">
    <property type="term" value="C:chromosome"/>
    <property type="evidence" value="ECO:0007669"/>
    <property type="project" value="TreeGrafter"/>
</dbReference>
<keyword evidence="13" id="KW-0862">Zinc</keyword>
<feature type="compositionally biased region" description="Basic and acidic residues" evidence="14">
    <location>
        <begin position="464"/>
        <end position="475"/>
    </location>
</feature>
<evidence type="ECO:0000256" key="9">
    <source>
        <dbReference type="ARBA" id="ARBA00023242"/>
    </source>
</evidence>
<keyword evidence="6" id="KW-0067">ATP-binding</keyword>
<evidence type="ECO:0000256" key="8">
    <source>
        <dbReference type="ARBA" id="ARBA00023235"/>
    </source>
</evidence>
<comment type="subcellular location">
    <subcellularLocation>
        <location evidence="1">Nucleus</location>
    </subcellularLocation>
</comment>
<dbReference type="InterPro" id="IPR014001">
    <property type="entry name" value="Helicase_ATP-bd"/>
</dbReference>
<protein>
    <recommendedName>
        <fullName evidence="11">DNA 3'-5' helicase</fullName>
        <ecNumber evidence="11">5.6.2.4</ecNumber>
    </recommendedName>
</protein>
<evidence type="ECO:0000256" key="5">
    <source>
        <dbReference type="ARBA" id="ARBA00022806"/>
    </source>
</evidence>
<keyword evidence="13" id="KW-0863">Zinc-finger</keyword>
<sequence>MSVDEACVLSAKLKIKQWEKKFLSVNMRVPEPADIKTAPDDVRASYVLYSKHKKQGQQKEVEAQESRIRKGEVWGSEFNVSQTASPSAQTAQERLAAKMRAQFQPDCSAWKNSLARLRRSAKPAPAKGDPSGDKSDVGAPTELQSVKDPSTTDENGSECSRNTDVPSPVKDRKLSYRPVFRNRDLNPAWLERNANISDAPKSFAVTSPEIVLNTPKENESATFKLSQIKAFSKAVTTTPEVEEAIRLARESTAKENDTGEENCEKPAQKIKSVVTFEEEFSKEMEGRSDVANVRKMKAHQKFAANPKIETLDKSNVDTIDGKAEGAPKVSSSESFESEKTMADEIENGEKRPAPRSILDPFEDHASGRNTDSGSVVQLYPRETVRTAEAQDSEVKKLRKRGGRINAKIDVDLRVKPKRATAKTKSVPRKEPSRKRKREGEIEEDAPETETKYLGAEGPIDDVPSDAKPKAKKPEAYVEDCSGPNRSKRQKVSSLERRMANGTMGENFVKANLRKKTYSRGVKKLNFKKYKFEQWKQAKQSQGGGGGFNPRMNSSECFKCGGFGHWAKYCFAKPKPEQKEDEPAEEIHIPTLDEVAAMVNAGGLVASQAPTYNYNVMPASQTPAEPSHKPVVNDVSVENMDDAQIEELMSNIPEGNPEEDPEVDPARDSISFYEEDEQMEVRKSLRELGFEDFRPGQETVVKRILRGQSTLMVSSTGSGKSLCYQLPAYIFAKRSNCITLVVSPLISLMEDQVTGLPGAFKASYLHSGMAQPQREKALELIREGKVHAVLVSPEAVVAAGQGGSLLSGLPPIAFVCIDEAHCLSEWSHNFRPSYLQLHKTLREKMGVKCVLALTATATKSTCDNISQHLQISSDGVVGLFKLPSNLILTASKEVDRDAALIGLLKSDRFSASSSIIVYTTRRDETERLASLIRTSMQDKLRDPAELAQMKRQRNKTRDVLEWDAEAYHAGLAPAKRKAVQNKFMKGKVRVVVATVAFGMGIDKPDIRAIIHYNMPKSFENYVQEAGRAGRDGKRSDCHLFLEFKSEDRNEIKRHIYTDSTDRFVIRKFLRKVFEPMDRLKDAMNKMPKFEVALDIPQMVEYLDMKEEAILTLMCFLESHPNKFIQIKQKVYGTCTVKCYGGPQQFVSLIKSSPPLAAAVALKKKFGELDKNSSSSLTFPVVEVATFMGWDSKQVKRELKNLEWSNTKGSYRKTGVVVEFSDLCFHLYVSSDLGNLDQDEVLEYLFERTEQQENMQLERLAKVFSAFKHVALESGEGGDEVDIAKSDELKRLIEAYFHEEPLGIEIDEFFNELSTDYDADFVRGDIRSLIHSQPDQTFSGRAVARILHGIPSPNYPAQVWGRLRRVWRSHMEVDFPSLVKIANEEIVSWRTGN</sequence>
<evidence type="ECO:0000256" key="6">
    <source>
        <dbReference type="ARBA" id="ARBA00022840"/>
    </source>
</evidence>
<keyword evidence="3" id="KW-0547">Nucleotide-binding</keyword>
<evidence type="ECO:0000256" key="13">
    <source>
        <dbReference type="PROSITE-ProRule" id="PRU00047"/>
    </source>
</evidence>
<feature type="compositionally biased region" description="Basic and acidic residues" evidence="14">
    <location>
        <begin position="336"/>
        <end position="352"/>
    </location>
</feature>
<keyword evidence="18" id="KW-1185">Reference proteome</keyword>
<dbReference type="Pfam" id="PF11719">
    <property type="entry name" value="Drc1-Sld2"/>
    <property type="match status" value="1"/>
</dbReference>
<accession>A0AAJ7SI74</accession>
<gene>
    <name evidence="19" type="primary">LOC100908863</name>
</gene>
<evidence type="ECO:0000256" key="11">
    <source>
        <dbReference type="ARBA" id="ARBA00034808"/>
    </source>
</evidence>
<dbReference type="Pfam" id="PF00271">
    <property type="entry name" value="Helicase_C"/>
    <property type="match status" value="1"/>
</dbReference>
<feature type="region of interest" description="Disordered" evidence="14">
    <location>
        <begin position="313"/>
        <end position="492"/>
    </location>
</feature>
<keyword evidence="7" id="KW-0238">DNA-binding</keyword>
<dbReference type="Gene3D" id="4.10.60.10">
    <property type="entry name" value="Zinc finger, CCHC-type"/>
    <property type="match status" value="1"/>
</dbReference>
<dbReference type="PANTHER" id="PTHR13710">
    <property type="entry name" value="DNA HELICASE RECQ FAMILY MEMBER"/>
    <property type="match status" value="1"/>
</dbReference>
<evidence type="ECO:0000313" key="18">
    <source>
        <dbReference type="Proteomes" id="UP000694867"/>
    </source>
</evidence>
<dbReference type="InterPro" id="IPR021110">
    <property type="entry name" value="DNA_rep_checkpnt_protein"/>
</dbReference>
<evidence type="ECO:0000256" key="1">
    <source>
        <dbReference type="ARBA" id="ARBA00004123"/>
    </source>
</evidence>
<evidence type="ECO:0000256" key="10">
    <source>
        <dbReference type="ARBA" id="ARBA00034617"/>
    </source>
</evidence>
<dbReference type="GO" id="GO:0009378">
    <property type="term" value="F:four-way junction helicase activity"/>
    <property type="evidence" value="ECO:0007669"/>
    <property type="project" value="TreeGrafter"/>
</dbReference>
<comment type="catalytic activity">
    <reaction evidence="12">
        <text>ATP + H2O = ADP + phosphate + H(+)</text>
        <dbReference type="Rhea" id="RHEA:13065"/>
        <dbReference type="ChEBI" id="CHEBI:15377"/>
        <dbReference type="ChEBI" id="CHEBI:15378"/>
        <dbReference type="ChEBI" id="CHEBI:30616"/>
        <dbReference type="ChEBI" id="CHEBI:43474"/>
        <dbReference type="ChEBI" id="CHEBI:456216"/>
    </reaction>
</comment>
<evidence type="ECO:0000259" key="17">
    <source>
        <dbReference type="PROSITE" id="PS51194"/>
    </source>
</evidence>
<dbReference type="InterPro" id="IPR011545">
    <property type="entry name" value="DEAD/DEAH_box_helicase_dom"/>
</dbReference>
<dbReference type="InterPro" id="IPR001878">
    <property type="entry name" value="Znf_CCHC"/>
</dbReference>
<dbReference type="CTD" id="53438"/>
<evidence type="ECO:0000256" key="14">
    <source>
        <dbReference type="SAM" id="MobiDB-lite"/>
    </source>
</evidence>
<dbReference type="PANTHER" id="PTHR13710:SF108">
    <property type="entry name" value="ATP-DEPENDENT DNA HELICASE Q4"/>
    <property type="match status" value="1"/>
</dbReference>
<dbReference type="Gene3D" id="3.40.50.300">
    <property type="entry name" value="P-loop containing nucleotide triphosphate hydrolases"/>
    <property type="match status" value="2"/>
</dbReference>
<name>A0AAJ7SI74_9ACAR</name>
<dbReference type="NCBIfam" id="TIGR00614">
    <property type="entry name" value="recQ_fam"/>
    <property type="match status" value="1"/>
</dbReference>
<evidence type="ECO:0000256" key="7">
    <source>
        <dbReference type="ARBA" id="ARBA00023125"/>
    </source>
</evidence>
<dbReference type="Proteomes" id="UP000694867">
    <property type="component" value="Unplaced"/>
</dbReference>